<keyword evidence="2 4" id="KW-0479">Metal-binding</keyword>
<dbReference type="PROSITE" id="PS51007">
    <property type="entry name" value="CYTC"/>
    <property type="match status" value="1"/>
</dbReference>
<dbReference type="InterPro" id="IPR036909">
    <property type="entry name" value="Cyt_c-like_dom_sf"/>
</dbReference>
<keyword evidence="3 4" id="KW-0408">Iron</keyword>
<sequence length="103" mass="11717">MAARIGVGTVALLALSVGANADDAAARGKQVVDQWCRMCHLRANDKPDPKMAPRYEDIVKRPGRDQAYFTKFLAEDHFPMTIYRLFDDEKRDVVAYLMSLKKR</sequence>
<evidence type="ECO:0000313" key="7">
    <source>
        <dbReference type="EMBL" id="MCX5567720.1"/>
    </source>
</evidence>
<dbReference type="InterPro" id="IPR009056">
    <property type="entry name" value="Cyt_c-like_dom"/>
</dbReference>
<reference evidence="7" key="1">
    <citation type="submission" date="2022-11" db="EMBL/GenBank/DDBJ databases">
        <title>Biodiversity and phylogenetic relationships of bacteria.</title>
        <authorList>
            <person name="Machado R.A.R."/>
            <person name="Bhat A."/>
            <person name="Loulou A."/>
            <person name="Kallel S."/>
        </authorList>
    </citation>
    <scope>NUCLEOTIDE SEQUENCE</scope>
    <source>
        <strain evidence="7">K-TC2</strain>
    </source>
</reference>
<dbReference type="GO" id="GO:0046872">
    <property type="term" value="F:metal ion binding"/>
    <property type="evidence" value="ECO:0007669"/>
    <property type="project" value="UniProtKB-KW"/>
</dbReference>
<evidence type="ECO:0000256" key="3">
    <source>
        <dbReference type="ARBA" id="ARBA00023004"/>
    </source>
</evidence>
<dbReference type="Gene3D" id="1.10.760.10">
    <property type="entry name" value="Cytochrome c-like domain"/>
    <property type="match status" value="1"/>
</dbReference>
<dbReference type="GO" id="GO:0009055">
    <property type="term" value="F:electron transfer activity"/>
    <property type="evidence" value="ECO:0007669"/>
    <property type="project" value="InterPro"/>
</dbReference>
<accession>A0A9X3DXL1</accession>
<dbReference type="Proteomes" id="UP001144805">
    <property type="component" value="Unassembled WGS sequence"/>
</dbReference>
<evidence type="ECO:0000256" key="1">
    <source>
        <dbReference type="ARBA" id="ARBA00022617"/>
    </source>
</evidence>
<keyword evidence="8" id="KW-1185">Reference proteome</keyword>
<evidence type="ECO:0000259" key="6">
    <source>
        <dbReference type="PROSITE" id="PS51007"/>
    </source>
</evidence>
<evidence type="ECO:0000256" key="4">
    <source>
        <dbReference type="PROSITE-ProRule" id="PRU00433"/>
    </source>
</evidence>
<gene>
    <name evidence="7" type="ORF">OSH07_00790</name>
</gene>
<evidence type="ECO:0000313" key="8">
    <source>
        <dbReference type="Proteomes" id="UP001144805"/>
    </source>
</evidence>
<keyword evidence="1 4" id="KW-0349">Heme</keyword>
<dbReference type="GO" id="GO:0020037">
    <property type="term" value="F:heme binding"/>
    <property type="evidence" value="ECO:0007669"/>
    <property type="project" value="InterPro"/>
</dbReference>
<dbReference type="RefSeq" id="WP_266337349.1">
    <property type="nucleotide sequence ID" value="NZ_JAPKNK010000001.1"/>
</dbReference>
<feature type="chain" id="PRO_5040865211" evidence="5">
    <location>
        <begin position="22"/>
        <end position="103"/>
    </location>
</feature>
<proteinExistence type="predicted"/>
<dbReference type="Pfam" id="PF00034">
    <property type="entry name" value="Cytochrom_C"/>
    <property type="match status" value="1"/>
</dbReference>
<organism evidence="7 8">
    <name type="scientific">Kaistia nematophila</name>
    <dbReference type="NCBI Taxonomy" id="2994654"/>
    <lineage>
        <taxon>Bacteria</taxon>
        <taxon>Pseudomonadati</taxon>
        <taxon>Pseudomonadota</taxon>
        <taxon>Alphaproteobacteria</taxon>
        <taxon>Hyphomicrobiales</taxon>
        <taxon>Kaistiaceae</taxon>
        <taxon>Kaistia</taxon>
    </lineage>
</organism>
<dbReference type="SUPFAM" id="SSF46626">
    <property type="entry name" value="Cytochrome c"/>
    <property type="match status" value="1"/>
</dbReference>
<keyword evidence="5" id="KW-0732">Signal</keyword>
<comment type="caution">
    <text evidence="7">The sequence shown here is derived from an EMBL/GenBank/DDBJ whole genome shotgun (WGS) entry which is preliminary data.</text>
</comment>
<feature type="domain" description="Cytochrome c" evidence="6">
    <location>
        <begin position="23"/>
        <end position="101"/>
    </location>
</feature>
<evidence type="ECO:0000256" key="5">
    <source>
        <dbReference type="SAM" id="SignalP"/>
    </source>
</evidence>
<name>A0A9X3DXL1_9HYPH</name>
<evidence type="ECO:0000256" key="2">
    <source>
        <dbReference type="ARBA" id="ARBA00022723"/>
    </source>
</evidence>
<dbReference type="AlphaFoldDB" id="A0A9X3DXL1"/>
<feature type="signal peptide" evidence="5">
    <location>
        <begin position="1"/>
        <end position="21"/>
    </location>
</feature>
<dbReference type="EMBL" id="JAPKNK010000001">
    <property type="protein sequence ID" value="MCX5567720.1"/>
    <property type="molecule type" value="Genomic_DNA"/>
</dbReference>
<protein>
    <submittedName>
        <fullName evidence="7">Cytochrome c</fullName>
    </submittedName>
</protein>